<accession>A0ABM8CSY3</accession>
<dbReference type="InterPro" id="IPR001104">
    <property type="entry name" value="3-oxo-5_a-steroid_4-DH_C"/>
</dbReference>
<comment type="subcellular location">
    <subcellularLocation>
        <location evidence="1">Membrane</location>
        <topology evidence="1">Multi-pass membrane protein</topology>
    </subcellularLocation>
</comment>
<dbReference type="Proteomes" id="UP001317870">
    <property type="component" value="Chromosome"/>
</dbReference>
<feature type="domain" description="3-oxo-5-alpha-steroid 4-dehydrogenase C-terminal" evidence="6">
    <location>
        <begin position="116"/>
        <end position="262"/>
    </location>
</feature>
<feature type="transmembrane region" description="Helical" evidence="5">
    <location>
        <begin position="149"/>
        <end position="167"/>
    </location>
</feature>
<name>A0ABM8CSY3_9NOCA</name>
<dbReference type="Gene3D" id="1.20.120.1630">
    <property type="match status" value="1"/>
</dbReference>
<evidence type="ECO:0000256" key="3">
    <source>
        <dbReference type="ARBA" id="ARBA00022989"/>
    </source>
</evidence>
<protein>
    <submittedName>
        <fullName evidence="7">Steroid dehydrogenase</fullName>
    </submittedName>
</protein>
<evidence type="ECO:0000256" key="5">
    <source>
        <dbReference type="SAM" id="Phobius"/>
    </source>
</evidence>
<evidence type="ECO:0000259" key="6">
    <source>
        <dbReference type="Pfam" id="PF02544"/>
    </source>
</evidence>
<evidence type="ECO:0000256" key="2">
    <source>
        <dbReference type="ARBA" id="ARBA00022692"/>
    </source>
</evidence>
<organism evidence="7 8">
    <name type="scientific">Nocardia sputorum</name>
    <dbReference type="NCBI Taxonomy" id="2984338"/>
    <lineage>
        <taxon>Bacteria</taxon>
        <taxon>Bacillati</taxon>
        <taxon>Actinomycetota</taxon>
        <taxon>Actinomycetes</taxon>
        <taxon>Mycobacteriales</taxon>
        <taxon>Nocardiaceae</taxon>
        <taxon>Nocardia</taxon>
    </lineage>
</organism>
<keyword evidence="8" id="KW-1185">Reference proteome</keyword>
<evidence type="ECO:0000256" key="1">
    <source>
        <dbReference type="ARBA" id="ARBA00004141"/>
    </source>
</evidence>
<evidence type="ECO:0000313" key="8">
    <source>
        <dbReference type="Proteomes" id="UP001317870"/>
    </source>
</evidence>
<proteinExistence type="predicted"/>
<evidence type="ECO:0000256" key="4">
    <source>
        <dbReference type="ARBA" id="ARBA00023136"/>
    </source>
</evidence>
<sequence>MDWYTGNTVYDTVLTIGFAFAAFVVVGGLFAQSPYGRFASGKVGFNLNPRLGWWLMEIPATVVFALCYLAGPNRLEPTALALAAIWVLHYGNRGWFFPLAIRQVPGKRGSFNVSVLAAGMFVTALHGYLNGSLFSHDYLDQYGPEWLTDPRFLLGLVVYLSGFALLVRSESIVRNLRDKADPGAAEYRIPYGAGFRFVSSPAYLGELIAWAGFALATWSLAGVVIFLITAGNLVPRALATHKWYREKFADYPVDRKALIPFVV</sequence>
<evidence type="ECO:0000313" key="7">
    <source>
        <dbReference type="EMBL" id="BDT98058.1"/>
    </source>
</evidence>
<feature type="transmembrane region" description="Helical" evidence="5">
    <location>
        <begin position="109"/>
        <end position="129"/>
    </location>
</feature>
<dbReference type="Pfam" id="PF02544">
    <property type="entry name" value="Steroid_dh"/>
    <property type="match status" value="1"/>
</dbReference>
<dbReference type="InterPro" id="IPR016636">
    <property type="entry name" value="3-oxo-5-alpha-steroid_4-DH"/>
</dbReference>
<feature type="transmembrane region" description="Helical" evidence="5">
    <location>
        <begin position="12"/>
        <end position="31"/>
    </location>
</feature>
<keyword evidence="3 5" id="KW-1133">Transmembrane helix</keyword>
<dbReference type="PANTHER" id="PTHR10556:SF35">
    <property type="entry name" value="3-OXO-5-ALPHA-STEROID 4-DEHYDROGENASE FAMILY PROTEIN"/>
    <property type="match status" value="1"/>
</dbReference>
<dbReference type="PIRSF" id="PIRSF015596">
    <property type="entry name" value="5_alpha-SR2"/>
    <property type="match status" value="1"/>
</dbReference>
<dbReference type="InterPro" id="IPR039357">
    <property type="entry name" value="SRD5A/TECR"/>
</dbReference>
<feature type="transmembrane region" description="Helical" evidence="5">
    <location>
        <begin position="207"/>
        <end position="228"/>
    </location>
</feature>
<dbReference type="RefSeq" id="WP_281878032.1">
    <property type="nucleotide sequence ID" value="NZ_AP026978.1"/>
</dbReference>
<feature type="transmembrane region" description="Helical" evidence="5">
    <location>
        <begin position="51"/>
        <end position="71"/>
    </location>
</feature>
<keyword evidence="2 5" id="KW-0812">Transmembrane</keyword>
<reference evidence="7 8" key="1">
    <citation type="submission" date="2022-11" db="EMBL/GenBank/DDBJ databases">
        <title>Genome Sequencing of Nocardia sp. ON39_IFM12276 and assembly.</title>
        <authorList>
            <person name="Shimojima M."/>
            <person name="Toyokawa M."/>
            <person name="Uesaka K."/>
        </authorList>
    </citation>
    <scope>NUCLEOTIDE SEQUENCE [LARGE SCALE GENOMIC DNA]</scope>
    <source>
        <strain evidence="7 8">IFM 12276</strain>
    </source>
</reference>
<dbReference type="PROSITE" id="PS50244">
    <property type="entry name" value="S5A_REDUCTASE"/>
    <property type="match status" value="1"/>
</dbReference>
<keyword evidence="4 5" id="KW-0472">Membrane</keyword>
<gene>
    <name evidence="7" type="ORF">IFM12276_10870</name>
</gene>
<dbReference type="PANTHER" id="PTHR10556">
    <property type="entry name" value="3-OXO-5-ALPHA-STEROID 4-DEHYDROGENASE"/>
    <property type="match status" value="1"/>
</dbReference>
<dbReference type="EMBL" id="AP026978">
    <property type="protein sequence ID" value="BDT98058.1"/>
    <property type="molecule type" value="Genomic_DNA"/>
</dbReference>